<dbReference type="InterPro" id="IPR007184">
    <property type="entry name" value="Mannoside_phosphorylase"/>
</dbReference>
<dbReference type="GO" id="GO:0016757">
    <property type="term" value="F:glycosyltransferase activity"/>
    <property type="evidence" value="ECO:0007669"/>
    <property type="project" value="UniProtKB-KW"/>
</dbReference>
<keyword evidence="2" id="KW-0808">Transferase</keyword>
<reference evidence="3" key="1">
    <citation type="journal article" date="2005" name="Environ. Microbiol.">
        <title>Genetic and functional properties of uncultivated thermophilic crenarchaeotes from a subsurface gold mine as revealed by analysis of genome fragments.</title>
        <authorList>
            <person name="Nunoura T."/>
            <person name="Hirayama H."/>
            <person name="Takami H."/>
            <person name="Oida H."/>
            <person name="Nishi S."/>
            <person name="Shimamura S."/>
            <person name="Suzuki Y."/>
            <person name="Inagaki F."/>
            <person name="Takai K."/>
            <person name="Nealson K.H."/>
            <person name="Horikoshi K."/>
        </authorList>
    </citation>
    <scope>NUCLEOTIDE SEQUENCE</scope>
</reference>
<reference evidence="3" key="2">
    <citation type="journal article" date="2012" name="PLoS ONE">
        <title>A Deeply Branching Thermophilic Bacterium with an Ancient Acetyl-CoA Pathway Dominates a Subsurface Ecosystem.</title>
        <authorList>
            <person name="Takami H."/>
            <person name="Noguchi H."/>
            <person name="Takaki Y."/>
            <person name="Uchiyama I."/>
            <person name="Toyoda A."/>
            <person name="Nishi S."/>
            <person name="Chee G.-J."/>
            <person name="Arai W."/>
            <person name="Nunoura T."/>
            <person name="Itoh T."/>
            <person name="Hattori M."/>
            <person name="Takai K."/>
        </authorList>
    </citation>
    <scope>NUCLEOTIDE SEQUENCE</scope>
</reference>
<dbReference type="AlphaFoldDB" id="H5S9J5"/>
<dbReference type="PANTHER" id="PTHR34106">
    <property type="entry name" value="GLYCOSIDASE"/>
    <property type="match status" value="1"/>
</dbReference>
<keyword evidence="1" id="KW-0328">Glycosyltransferase</keyword>
<dbReference type="PANTHER" id="PTHR34106:SF5">
    <property type="entry name" value="GLYCOSIDASE"/>
    <property type="match status" value="1"/>
</dbReference>
<protein>
    <submittedName>
        <fullName evidence="3">Hypothetical conserved protein</fullName>
    </submittedName>
</protein>
<proteinExistence type="predicted"/>
<dbReference type="EMBL" id="AP011640">
    <property type="protein sequence ID" value="BAL52831.1"/>
    <property type="molecule type" value="Genomic_DNA"/>
</dbReference>
<dbReference type="CDD" id="cd18612">
    <property type="entry name" value="GH130_Lin0857-like"/>
    <property type="match status" value="1"/>
</dbReference>
<organism evidence="3">
    <name type="scientific">uncultured prokaryote</name>
    <dbReference type="NCBI Taxonomy" id="198431"/>
    <lineage>
        <taxon>unclassified sequences</taxon>
        <taxon>environmental samples</taxon>
    </lineage>
</organism>
<name>H5S9J5_9ZZZZ</name>
<dbReference type="InterPro" id="IPR023296">
    <property type="entry name" value="Glyco_hydro_beta-prop_sf"/>
</dbReference>
<evidence type="ECO:0000313" key="3">
    <source>
        <dbReference type="EMBL" id="BAL52831.1"/>
    </source>
</evidence>
<dbReference type="Gene3D" id="2.115.10.20">
    <property type="entry name" value="Glycosyl hydrolase domain, family 43"/>
    <property type="match status" value="1"/>
</dbReference>
<accession>H5S9J5</accession>
<dbReference type="SUPFAM" id="SSF75005">
    <property type="entry name" value="Arabinanase/levansucrase/invertase"/>
    <property type="match status" value="1"/>
</dbReference>
<evidence type="ECO:0000256" key="1">
    <source>
        <dbReference type="ARBA" id="ARBA00022676"/>
    </source>
</evidence>
<dbReference type="PIRSF" id="PIRSF016202">
    <property type="entry name" value="PH1107"/>
    <property type="match status" value="1"/>
</dbReference>
<dbReference type="Pfam" id="PF04041">
    <property type="entry name" value="Glyco_hydro_130"/>
    <property type="match status" value="1"/>
</dbReference>
<evidence type="ECO:0000256" key="2">
    <source>
        <dbReference type="ARBA" id="ARBA00022679"/>
    </source>
</evidence>
<gene>
    <name evidence="3" type="ORF">HGMM_F03C06C36</name>
</gene>
<sequence>MPLQRVDTVCLIRPEDVPPSHESLRVLSAFNPGVAQVGDEVWLLVRIAETPREQRPGWVGLPRYAPDKPEPVIDWLPESEVEWIDPRVVRLRATGHTRLTFVSHLRLVKLDSSGKRVQAIASTPTMRPETEWETYGIEDPRITFLEGRYFFTYVTVSPHGACTALASTVDFQAITRHGIIFPPENKDVLLFPERIRDEYAALHRPNPNTHFHAPEMWIAYSPDLIRWGRHQPLYGGGREWENDRVGGSVPPMRVPEGWLEIYHATRRLPGERGVGVYTAATMLLHPDEPERILKIGTEPILVPEADFEREGFVPDVIFPTGAVVRDDRLLIYYGAADTCTGVSELSLQAVLEGL</sequence>